<sequence length="1506" mass="171359">MTHTHSMAALTDDANGEGASQPRTGPYSSGRAGGSRRAATAEQHDDEPSLAQLLANQNRLFERMVANSENMGAAMAQQANQAPSKLADVQRTHPPHFSSAADPLAADDWLRDIEIKLNLCRCDPVEKATFAAYYLQGAAAAWWETYKTLIPPDEPITWTVFREGFRSAHIPAGLMEIKKKEFLNLKQGNMPFMEFMERFNYLGRYAASDLNTETKKVELCRDRLAPELKHALAAHEITSMKTLVDKALRVESSEKEVVEDRKRKWAAKKFAGSSSSTRPRLAPSPAVRPMAPQPPRQMYVPPRPQTQLVRQVPRAVQAAGDASRNANVTCYNCGKKGHYSPSCPYPKTGKSGPYSQGAPQQPRGPPQVQPGQRGAPAVPKPAPTFGRGRLNHVTAEEATDAPGVVLGTFLVHSIPLTVLFDSGATHSFMSTLKAKQLDLKTEFLSDAMRIQSPGSTMVTKLLCKGVELIIDGVKFKANLILLDTLGLNVILGMDWLTKHEGTIDCAHRTVTLRSTDGQFVRFTFEQTSTSNQPSIQSLSIPELKSVPIVNEYSDVFPDELPGMPPDRDIEFVIDLIPGTAPIAKRPYRMTSENLMELKKQLNEQLAKGFIRPSSSPWGCPVLFVPKKDGTMRMCVDYRPLNEVTIKNKYPLPRIDDLFDQLTGTRVFSKIDLRLGYFQLKIRPEDIPKTAFTTRYGLFEYTVVSFGLTIAPASFMNMMNKIFMEYLDKFVVVFIDDILIYSKSEEEHAQHLRMVLDKLREHQLYAKFSKCEFWLKEVEFLGHVLSEGGIAVNPRNVQNVLNWKQPQNVPEIRSFLGLAGYYRRFIENFSKIARPLTQLLKKENKFIWSEACETSFHELKRRLTTAPVLVMPDVLKPFNVYCDASHHGLGCVLMQEGKVVAYASRQLRPHEINYPTHDLELAAVVHALKIWRHYLVSNRCEIFTDHKSLKYFFTQPDLNLRQRRWLELIKDYDLGIHYHPGKANVVADALSRKLHHLAVIETINQPSLSSEFQKLNLGLVEDGYVAALALQPTLYSQIKAAQSIDEEVAEIMKEINSKPQSIYTLNSDGMVMLGKRIFVPNNQHLRETILDEAHQTPLSIHPGCTKMYQDIRTQYWWPSLRRDIAAYVAICDVCQRVKAEHQRPAGLLQPLQVPEWKFDEVGMDFITGLPKTPNGHDSIWVIMDRLTKVAHFIPVHVTYGGAKLAELYLTHIVRLHGVPKVIVSDRGTQFTSRFWKNLHELLGTKLFLSTAFHPQTGGQVERTNQILEDMLRACVLEHNTNWEKCLSFAEFSYNNSFQSSIQMSPFEALYGRNCRTPLYWSEVGERQFFGPAIINEAEKNVTLIRDRLKEAQTRQKSYSDRRRRELSFDVGDHVYLKVSPMRGTQRFQIHGKLAPRYIGPYQIISKRGQVAYQLELPFQLSNIHDVFHVSQLKKCLRTPIEHTSLEDINLKPNLSYQEYPIRILEESERRTRKSSIKMLRVQWSNHTVDEATWEREDRLKAEFPSFF</sequence>
<dbReference type="Pfam" id="PF24626">
    <property type="entry name" value="SH3_Tf2-1"/>
    <property type="match status" value="1"/>
</dbReference>
<dbReference type="EMBL" id="AC120536">
    <property type="protein sequence ID" value="AAX96504.1"/>
    <property type="molecule type" value="Genomic_DNA"/>
</dbReference>
<dbReference type="Gene3D" id="3.10.10.10">
    <property type="entry name" value="HIV Type 1 Reverse Transcriptase, subunit A, domain 1"/>
    <property type="match status" value="1"/>
</dbReference>
<dbReference type="InterPro" id="IPR041373">
    <property type="entry name" value="RT_RNaseH"/>
</dbReference>
<gene>
    <name evidence="21" type="ordered locus">LOC_Os11g24270</name>
</gene>
<keyword evidence="9" id="KW-0378">Hydrolase</keyword>
<dbReference type="Pfam" id="PF00098">
    <property type="entry name" value="zf-CCHC"/>
    <property type="match status" value="1"/>
</dbReference>
<dbReference type="FunFam" id="3.30.420.10:FF:000032">
    <property type="entry name" value="Retrovirus-related Pol polyprotein from transposon 297-like Protein"/>
    <property type="match status" value="1"/>
</dbReference>
<keyword evidence="7" id="KW-0064">Aspartyl protease</keyword>
<evidence type="ECO:0000259" key="18">
    <source>
        <dbReference type="PROSITE" id="PS50158"/>
    </source>
</evidence>
<feature type="domain" description="CCHC-type" evidence="18">
    <location>
        <begin position="330"/>
        <end position="344"/>
    </location>
</feature>
<keyword evidence="10" id="KW-0460">Magnesium</keyword>
<dbReference type="Pfam" id="PF03732">
    <property type="entry name" value="Retrotrans_gag"/>
    <property type="match status" value="1"/>
</dbReference>
<evidence type="ECO:0000259" key="20">
    <source>
        <dbReference type="PROSITE" id="PS50994"/>
    </source>
</evidence>
<keyword evidence="16" id="KW-0862">Zinc</keyword>
<dbReference type="InterPro" id="IPR021109">
    <property type="entry name" value="Peptidase_aspartic_dom_sf"/>
</dbReference>
<evidence type="ECO:0000256" key="1">
    <source>
        <dbReference type="ARBA" id="ARBA00012493"/>
    </source>
</evidence>
<dbReference type="InterPro" id="IPR036875">
    <property type="entry name" value="Znf_CCHC_sf"/>
</dbReference>
<dbReference type="PROSITE" id="PS50158">
    <property type="entry name" value="ZF_CCHC"/>
    <property type="match status" value="1"/>
</dbReference>
<evidence type="ECO:0000256" key="15">
    <source>
        <dbReference type="ARBA" id="ARBA00023172"/>
    </source>
</evidence>
<dbReference type="PROSITE" id="PS50994">
    <property type="entry name" value="INTEGRASE"/>
    <property type="match status" value="1"/>
</dbReference>
<evidence type="ECO:0000256" key="12">
    <source>
        <dbReference type="ARBA" id="ARBA00022918"/>
    </source>
</evidence>
<dbReference type="InterPro" id="IPR012337">
    <property type="entry name" value="RNaseH-like_sf"/>
</dbReference>
<keyword evidence="2" id="KW-0645">Protease</keyword>
<dbReference type="SUPFAM" id="SSF57756">
    <property type="entry name" value="Retrovirus zinc finger-like domains"/>
    <property type="match status" value="1"/>
</dbReference>
<proteinExistence type="predicted"/>
<reference evidence="22" key="1">
    <citation type="journal article" date="2005" name="Nature">
        <title>The map-based sequence of the rice genome.</title>
        <authorList>
            <consortium name="International rice genome sequencing project (IRGSP)"/>
            <person name="Matsumoto T."/>
            <person name="Wu J."/>
            <person name="Kanamori H."/>
            <person name="Katayose Y."/>
            <person name="Fujisawa M."/>
            <person name="Namiki N."/>
            <person name="Mizuno H."/>
            <person name="Yamamoto K."/>
            <person name="Antonio B.A."/>
            <person name="Baba T."/>
            <person name="Sakata K."/>
            <person name="Nagamura Y."/>
            <person name="Aoki H."/>
            <person name="Arikawa K."/>
            <person name="Arita K."/>
            <person name="Bito T."/>
            <person name="Chiden Y."/>
            <person name="Fujitsuka N."/>
            <person name="Fukunaka R."/>
            <person name="Hamada M."/>
            <person name="Harada C."/>
            <person name="Hayashi A."/>
            <person name="Hijishita S."/>
            <person name="Honda M."/>
            <person name="Hosokawa S."/>
            <person name="Ichikawa Y."/>
            <person name="Idonuma A."/>
            <person name="Iijima M."/>
            <person name="Ikeda M."/>
            <person name="Ikeno M."/>
            <person name="Ito K."/>
            <person name="Ito S."/>
            <person name="Ito T."/>
            <person name="Ito Y."/>
            <person name="Ito Y."/>
            <person name="Iwabuchi A."/>
            <person name="Kamiya K."/>
            <person name="Karasawa W."/>
            <person name="Kurita K."/>
            <person name="Katagiri S."/>
            <person name="Kikuta A."/>
            <person name="Kobayashi H."/>
            <person name="Kobayashi N."/>
            <person name="Machita K."/>
            <person name="Maehara T."/>
            <person name="Masukawa M."/>
            <person name="Mizubayashi T."/>
            <person name="Mukai Y."/>
            <person name="Nagasaki H."/>
            <person name="Nagata Y."/>
            <person name="Naito S."/>
            <person name="Nakashima M."/>
            <person name="Nakama Y."/>
            <person name="Nakamichi Y."/>
            <person name="Nakamura M."/>
            <person name="Meguro A."/>
            <person name="Negishi M."/>
            <person name="Ohta I."/>
            <person name="Ohta T."/>
            <person name="Okamoto M."/>
            <person name="Ono N."/>
            <person name="Saji S."/>
            <person name="Sakaguchi M."/>
            <person name="Sakai K."/>
            <person name="Shibata M."/>
            <person name="Shimokawa T."/>
            <person name="Song J."/>
            <person name="Takazaki Y."/>
            <person name="Terasawa K."/>
            <person name="Tsugane M."/>
            <person name="Tsuji K."/>
            <person name="Ueda S."/>
            <person name="Waki K."/>
            <person name="Yamagata H."/>
            <person name="Yamamoto M."/>
            <person name="Yamamoto S."/>
            <person name="Yamane H."/>
            <person name="Yoshiki S."/>
            <person name="Yoshihara R."/>
            <person name="Yukawa K."/>
            <person name="Zhong H."/>
            <person name="Yano M."/>
            <person name="Yuan Q."/>
            <person name="Ouyang S."/>
            <person name="Liu J."/>
            <person name="Jones K.M."/>
            <person name="Gansberger K."/>
            <person name="Moffat K."/>
            <person name="Hill J."/>
            <person name="Bera J."/>
            <person name="Fadrosh D."/>
            <person name="Jin S."/>
            <person name="Johri S."/>
            <person name="Kim M."/>
            <person name="Overton L."/>
            <person name="Reardon M."/>
            <person name="Tsitrin T."/>
            <person name="Vuong H."/>
            <person name="Weaver B."/>
            <person name="Ciecko A."/>
            <person name="Tallon L."/>
            <person name="Jackson J."/>
            <person name="Pai G."/>
            <person name="Aken S.V."/>
            <person name="Utterback T."/>
            <person name="Reidmuller S."/>
            <person name="Feldblyum T."/>
            <person name="Hsiao J."/>
            <person name="Zismann V."/>
            <person name="Iobst S."/>
            <person name="de Vazeille A.R."/>
            <person name="Buell C.R."/>
            <person name="Ying K."/>
            <person name="Li Y."/>
            <person name="Lu T."/>
            <person name="Huang Y."/>
            <person name="Zhao Q."/>
            <person name="Feng Q."/>
            <person name="Zhang L."/>
            <person name="Zhu J."/>
            <person name="Weng Q."/>
            <person name="Mu J."/>
            <person name="Lu Y."/>
            <person name="Fan D."/>
            <person name="Liu Y."/>
            <person name="Guan J."/>
            <person name="Zhang Y."/>
            <person name="Yu S."/>
            <person name="Liu X."/>
            <person name="Zhang Y."/>
            <person name="Hong G."/>
            <person name="Han B."/>
            <person name="Choisne N."/>
            <person name="Demange N."/>
            <person name="Orjeda G."/>
            <person name="Samain S."/>
            <person name="Cattolico L."/>
            <person name="Pelletier E."/>
            <person name="Couloux A."/>
            <person name="Segurens B."/>
            <person name="Wincker P."/>
            <person name="D'Hont A."/>
            <person name="Scarpelli C."/>
            <person name="Weissenbach J."/>
            <person name="Salanoubat M."/>
            <person name="Quetier F."/>
            <person name="Yu Y."/>
            <person name="Kim H.R."/>
            <person name="Rambo T."/>
            <person name="Currie J."/>
            <person name="Collura K."/>
            <person name="Luo M."/>
            <person name="Yang T."/>
            <person name="Ammiraju J.S.S."/>
            <person name="Engler F."/>
            <person name="Soderlund C."/>
            <person name="Wing R.A."/>
            <person name="Palmer L.E."/>
            <person name="de la Bastide M."/>
            <person name="Spiegel L."/>
            <person name="Nascimento L."/>
            <person name="Zutavern T."/>
            <person name="O'Shaughnessy A."/>
            <person name="Dike S."/>
            <person name="Dedhia N."/>
            <person name="Preston R."/>
            <person name="Balija V."/>
            <person name="McCombie W.R."/>
            <person name="Chow T."/>
            <person name="Chen H."/>
            <person name="Chung M."/>
            <person name="Chen C."/>
            <person name="Shaw J."/>
            <person name="Wu H."/>
            <person name="Hsiao K."/>
            <person name="Chao Y."/>
            <person name="Chu M."/>
            <person name="Cheng C."/>
            <person name="Hour A."/>
            <person name="Lee P."/>
            <person name="Lin S."/>
            <person name="Lin Y."/>
            <person name="Liou J."/>
            <person name="Liu S."/>
            <person name="Hsing Y."/>
            <person name="Raghuvanshi S."/>
            <person name="Mohanty A."/>
            <person name="Bharti A.K."/>
            <person name="Gaur A."/>
            <person name="Gupta V."/>
            <person name="Kumar D."/>
            <person name="Ravi V."/>
            <person name="Vij S."/>
            <person name="Kapur A."/>
            <person name="Khurana P."/>
            <person name="Khurana P."/>
            <person name="Khurana J.P."/>
            <person name="Tyagi A.K."/>
            <person name="Gaikwad K."/>
            <person name="Singh A."/>
            <person name="Dalal V."/>
            <person name="Srivastava S."/>
            <person name="Dixit A."/>
            <person name="Pal A.K."/>
            <person name="Ghazi I.A."/>
            <person name="Yadav M."/>
            <person name="Pandit A."/>
            <person name="Bhargava A."/>
            <person name="Sureshbabu K."/>
            <person name="Batra K."/>
            <person name="Sharma T.R."/>
            <person name="Mohapatra T."/>
            <person name="Singh N.K."/>
            <person name="Messing J."/>
            <person name="Nelson A.B."/>
            <person name="Fuks G."/>
            <person name="Kavchok S."/>
            <person name="Keizer G."/>
            <person name="Linton E."/>
            <person name="Llaca V."/>
            <person name="Song R."/>
            <person name="Tanyolac B."/>
            <person name="Young S."/>
            <person name="Ho-Il K."/>
            <person name="Hahn J.H."/>
            <person name="Sangsakoo G."/>
            <person name="Vanavichit A."/>
            <person name="de Mattos Luiz.A.T."/>
            <person name="Zimmer P.D."/>
            <person name="Malone G."/>
            <person name="Dellagostin O."/>
            <person name="de Oliveira A.C."/>
            <person name="Bevan M."/>
            <person name="Bancroft I."/>
            <person name="Minx P."/>
            <person name="Cordum H."/>
            <person name="Wilson R."/>
            <person name="Cheng Z."/>
            <person name="Jin W."/>
            <person name="Jiang J."/>
            <person name="Leong S.A."/>
            <person name="Iwama H."/>
            <person name="Gojobori T."/>
            <person name="Itoh T."/>
            <person name="Niimura Y."/>
            <person name="Fujii Y."/>
            <person name="Habara T."/>
            <person name="Sakai H."/>
            <person name="Sato Y."/>
            <person name="Wilson G."/>
            <person name="Kumar K."/>
            <person name="McCouch S."/>
            <person name="Juretic N."/>
            <person name="Hoen D."/>
            <person name="Wright S."/>
            <person name="Bruskiewich R."/>
            <person name="Bureau T."/>
            <person name="Miyao A."/>
            <person name="Hirochika H."/>
            <person name="Nishikawa T."/>
            <person name="Kadowaki K."/>
            <person name="Sugiura M."/>
            <person name="Burr B."/>
            <person name="Sasaki T."/>
        </authorList>
    </citation>
    <scope>NUCLEOTIDE SEQUENCE [LARGE SCALE GENOMIC DNA]</scope>
    <source>
        <strain evidence="22">cv. Nipponbare</strain>
    </source>
</reference>
<dbReference type="InterPro" id="IPR041588">
    <property type="entry name" value="Integrase_H2C2"/>
</dbReference>
<dbReference type="InterPro" id="IPR001584">
    <property type="entry name" value="Integrase_cat-core"/>
</dbReference>
<dbReference type="InterPro" id="IPR036397">
    <property type="entry name" value="RNaseH_sf"/>
</dbReference>
<dbReference type="GO" id="GO:0003887">
    <property type="term" value="F:DNA-directed DNA polymerase activity"/>
    <property type="evidence" value="ECO:0007669"/>
    <property type="project" value="UniProtKB-KW"/>
</dbReference>
<accession>Q2R5P6</accession>
<dbReference type="InterPro" id="IPR001878">
    <property type="entry name" value="Znf_CCHC"/>
</dbReference>
<dbReference type="PROSITE" id="PS00141">
    <property type="entry name" value="ASP_PROTEASE"/>
    <property type="match status" value="1"/>
</dbReference>
<keyword evidence="16" id="KW-0863">Zinc-finger</keyword>
<name>Q2R5P6_ORYSJ</name>
<dbReference type="FunFam" id="3.10.20.370:FF:000001">
    <property type="entry name" value="Retrovirus-related Pol polyprotein from transposon 17.6-like protein"/>
    <property type="match status" value="1"/>
</dbReference>
<dbReference type="Gene3D" id="4.10.60.10">
    <property type="entry name" value="Zinc finger, CCHC-type"/>
    <property type="match status" value="1"/>
</dbReference>
<feature type="region of interest" description="Disordered" evidence="17">
    <location>
        <begin position="344"/>
        <end position="388"/>
    </location>
</feature>
<evidence type="ECO:0000256" key="7">
    <source>
        <dbReference type="ARBA" id="ARBA00022750"/>
    </source>
</evidence>
<keyword evidence="8" id="KW-0255">Endonuclease</keyword>
<dbReference type="CDD" id="cd01647">
    <property type="entry name" value="RT_LTR"/>
    <property type="match status" value="1"/>
</dbReference>
<keyword evidence="6" id="KW-0479">Metal-binding</keyword>
<dbReference type="SUPFAM" id="SSF56672">
    <property type="entry name" value="DNA/RNA polymerases"/>
    <property type="match status" value="1"/>
</dbReference>
<dbReference type="Gene3D" id="3.30.70.270">
    <property type="match status" value="2"/>
</dbReference>
<dbReference type="InterPro" id="IPR050951">
    <property type="entry name" value="Retrovirus_Pol_polyprotein"/>
</dbReference>
<evidence type="ECO:0000256" key="14">
    <source>
        <dbReference type="ARBA" id="ARBA00023125"/>
    </source>
</evidence>
<evidence type="ECO:0000313" key="21">
    <source>
        <dbReference type="EMBL" id="AAX96504.1"/>
    </source>
</evidence>
<dbReference type="Gene3D" id="3.30.420.10">
    <property type="entry name" value="Ribonuclease H-like superfamily/Ribonuclease H"/>
    <property type="match status" value="1"/>
</dbReference>
<feature type="domain" description="Integrase catalytic" evidence="20">
    <location>
        <begin position="1145"/>
        <end position="1312"/>
    </location>
</feature>
<dbReference type="GO" id="GO:0003677">
    <property type="term" value="F:DNA binding"/>
    <property type="evidence" value="ECO:0007669"/>
    <property type="project" value="UniProtKB-KW"/>
</dbReference>
<dbReference type="Pfam" id="PF00078">
    <property type="entry name" value="RVT_1"/>
    <property type="match status" value="1"/>
</dbReference>
<dbReference type="EC" id="2.7.7.49" evidence="1"/>
<keyword evidence="5" id="KW-0540">Nuclease</keyword>
<dbReference type="SUPFAM" id="SSF50630">
    <property type="entry name" value="Acid proteases"/>
    <property type="match status" value="1"/>
</dbReference>
<dbReference type="GO" id="GO:0015074">
    <property type="term" value="P:DNA integration"/>
    <property type="evidence" value="ECO:0007669"/>
    <property type="project" value="UniProtKB-KW"/>
</dbReference>
<protein>
    <recommendedName>
        <fullName evidence="1">RNA-directed DNA polymerase</fullName>
        <ecNumber evidence="1">2.7.7.49</ecNumber>
    </recommendedName>
</protein>
<dbReference type="InterPro" id="IPR056924">
    <property type="entry name" value="SH3_Tf2-1"/>
</dbReference>
<keyword evidence="14" id="KW-0238">DNA-binding</keyword>
<evidence type="ECO:0000256" key="11">
    <source>
        <dbReference type="ARBA" id="ARBA00022908"/>
    </source>
</evidence>
<dbReference type="GO" id="GO:0008270">
    <property type="term" value="F:zinc ion binding"/>
    <property type="evidence" value="ECO:0007669"/>
    <property type="project" value="UniProtKB-KW"/>
</dbReference>
<dbReference type="Gene3D" id="2.40.70.10">
    <property type="entry name" value="Acid Proteases"/>
    <property type="match status" value="1"/>
</dbReference>
<evidence type="ECO:0000256" key="16">
    <source>
        <dbReference type="PROSITE-ProRule" id="PRU00047"/>
    </source>
</evidence>
<dbReference type="CDD" id="cd09274">
    <property type="entry name" value="RNase_HI_RT_Ty3"/>
    <property type="match status" value="1"/>
</dbReference>
<organism evidence="21 22">
    <name type="scientific">Oryza sativa subsp. japonica</name>
    <name type="common">Rice</name>
    <dbReference type="NCBI Taxonomy" id="39947"/>
    <lineage>
        <taxon>Eukaryota</taxon>
        <taxon>Viridiplantae</taxon>
        <taxon>Streptophyta</taxon>
        <taxon>Embryophyta</taxon>
        <taxon>Tracheophyta</taxon>
        <taxon>Spermatophyta</taxon>
        <taxon>Magnoliopsida</taxon>
        <taxon>Liliopsida</taxon>
        <taxon>Poales</taxon>
        <taxon>Poaceae</taxon>
        <taxon>BOP clade</taxon>
        <taxon>Oryzoideae</taxon>
        <taxon>Oryzeae</taxon>
        <taxon>Oryzinae</taxon>
        <taxon>Oryza</taxon>
        <taxon>Oryza sativa</taxon>
    </lineage>
</organism>
<feature type="region of interest" description="Disordered" evidence="17">
    <location>
        <begin position="1"/>
        <end position="49"/>
    </location>
</feature>
<dbReference type="GO" id="GO:0006508">
    <property type="term" value="P:proteolysis"/>
    <property type="evidence" value="ECO:0007669"/>
    <property type="project" value="UniProtKB-KW"/>
</dbReference>
<dbReference type="GO" id="GO:0004519">
    <property type="term" value="F:endonuclease activity"/>
    <property type="evidence" value="ECO:0007669"/>
    <property type="project" value="UniProtKB-KW"/>
</dbReference>
<dbReference type="PROSITE" id="PS50878">
    <property type="entry name" value="RT_POL"/>
    <property type="match status" value="1"/>
</dbReference>
<evidence type="ECO:0000256" key="2">
    <source>
        <dbReference type="ARBA" id="ARBA00022670"/>
    </source>
</evidence>
<evidence type="ECO:0000256" key="5">
    <source>
        <dbReference type="ARBA" id="ARBA00022722"/>
    </source>
</evidence>
<feature type="region of interest" description="Disordered" evidence="17">
    <location>
        <begin position="72"/>
        <end position="100"/>
    </location>
</feature>
<dbReference type="GO" id="GO:0004190">
    <property type="term" value="F:aspartic-type endopeptidase activity"/>
    <property type="evidence" value="ECO:0007669"/>
    <property type="project" value="UniProtKB-KW"/>
</dbReference>
<evidence type="ECO:0000256" key="13">
    <source>
        <dbReference type="ARBA" id="ARBA00022932"/>
    </source>
</evidence>
<dbReference type="InterPro" id="IPR001969">
    <property type="entry name" value="Aspartic_peptidase_AS"/>
</dbReference>
<dbReference type="InterPro" id="IPR005162">
    <property type="entry name" value="Retrotrans_gag_dom"/>
</dbReference>
<evidence type="ECO:0000259" key="19">
    <source>
        <dbReference type="PROSITE" id="PS50878"/>
    </source>
</evidence>
<dbReference type="Pfam" id="PF17917">
    <property type="entry name" value="RT_RNaseH"/>
    <property type="match status" value="1"/>
</dbReference>
<evidence type="ECO:0000256" key="17">
    <source>
        <dbReference type="SAM" id="MobiDB-lite"/>
    </source>
</evidence>
<dbReference type="PANTHER" id="PTHR37984:SF5">
    <property type="entry name" value="PROTEIN NYNRIN-LIKE"/>
    <property type="match status" value="1"/>
</dbReference>
<feature type="compositionally biased region" description="Low complexity" evidence="17">
    <location>
        <begin position="72"/>
        <end position="82"/>
    </location>
</feature>
<dbReference type="CDD" id="cd00303">
    <property type="entry name" value="retropepsin_like"/>
    <property type="match status" value="1"/>
</dbReference>
<evidence type="ECO:0000256" key="8">
    <source>
        <dbReference type="ARBA" id="ARBA00022759"/>
    </source>
</evidence>
<evidence type="ECO:0000256" key="6">
    <source>
        <dbReference type="ARBA" id="ARBA00022723"/>
    </source>
</evidence>
<dbReference type="InterPro" id="IPR043502">
    <property type="entry name" value="DNA/RNA_pol_sf"/>
</dbReference>
<dbReference type="Pfam" id="PF17921">
    <property type="entry name" value="Integrase_H2C2"/>
    <property type="match status" value="1"/>
</dbReference>
<dbReference type="GO" id="GO:0006310">
    <property type="term" value="P:DNA recombination"/>
    <property type="evidence" value="ECO:0007669"/>
    <property type="project" value="UniProtKB-KW"/>
</dbReference>
<dbReference type="Gene3D" id="1.10.340.70">
    <property type="match status" value="1"/>
</dbReference>
<keyword evidence="3" id="KW-0808">Transferase</keyword>
<keyword evidence="13" id="KW-0239">DNA-directed DNA polymerase</keyword>
<dbReference type="PANTHER" id="PTHR37984">
    <property type="entry name" value="PROTEIN CBG26694"/>
    <property type="match status" value="1"/>
</dbReference>
<evidence type="ECO:0000256" key="10">
    <source>
        <dbReference type="ARBA" id="ARBA00022842"/>
    </source>
</evidence>
<evidence type="ECO:0000256" key="9">
    <source>
        <dbReference type="ARBA" id="ARBA00022801"/>
    </source>
</evidence>
<evidence type="ECO:0000256" key="4">
    <source>
        <dbReference type="ARBA" id="ARBA00022695"/>
    </source>
</evidence>
<feature type="domain" description="Reverse transcriptase" evidence="19">
    <location>
        <begin position="605"/>
        <end position="784"/>
    </location>
</feature>
<feature type="region of interest" description="Disordered" evidence="17">
    <location>
        <begin position="265"/>
        <end position="304"/>
    </location>
</feature>
<dbReference type="Pfam" id="PF08284">
    <property type="entry name" value="RVP_2"/>
    <property type="match status" value="1"/>
</dbReference>
<evidence type="ECO:0000313" key="22">
    <source>
        <dbReference type="Proteomes" id="UP000000763"/>
    </source>
</evidence>
<keyword evidence="12" id="KW-0695">RNA-directed DNA polymerase</keyword>
<dbReference type="Proteomes" id="UP000000763">
    <property type="component" value="Chromosome 11"/>
</dbReference>
<dbReference type="InterPro" id="IPR043128">
    <property type="entry name" value="Rev_trsase/Diguanyl_cyclase"/>
</dbReference>
<dbReference type="SMART" id="SM00343">
    <property type="entry name" value="ZnF_C2HC"/>
    <property type="match status" value="1"/>
</dbReference>
<keyword evidence="4" id="KW-0548">Nucleotidyltransferase</keyword>
<evidence type="ECO:0000256" key="3">
    <source>
        <dbReference type="ARBA" id="ARBA00022679"/>
    </source>
</evidence>
<keyword evidence="11" id="KW-0229">DNA integration</keyword>
<dbReference type="InterPro" id="IPR000477">
    <property type="entry name" value="RT_dom"/>
</dbReference>
<dbReference type="GO" id="GO:0003964">
    <property type="term" value="F:RNA-directed DNA polymerase activity"/>
    <property type="evidence" value="ECO:0007669"/>
    <property type="project" value="UniProtKB-KW"/>
</dbReference>
<keyword evidence="15" id="KW-0233">DNA recombination</keyword>
<reference evidence="22" key="2">
    <citation type="journal article" date="2008" name="Nucleic Acids Res.">
        <title>The rice annotation project database (RAP-DB): 2008 update.</title>
        <authorList>
            <consortium name="The rice annotation project (RAP)"/>
        </authorList>
    </citation>
    <scope>GENOME REANNOTATION</scope>
    <source>
        <strain evidence="22">cv. Nipponbare</strain>
    </source>
</reference>
<dbReference type="SUPFAM" id="SSF53098">
    <property type="entry name" value="Ribonuclease H-like"/>
    <property type="match status" value="1"/>
</dbReference>
<dbReference type="FunFam" id="3.30.70.270:FF:000115">
    <property type="entry name" value="Polyprotein of retroviral origin, putative"/>
    <property type="match status" value="1"/>
</dbReference>